<gene>
    <name evidence="8" type="ORF">CAUPRSCDRAFT_12906</name>
</gene>
<name>A0A4V1IT07_9FUNG</name>
<dbReference type="GO" id="GO:0000151">
    <property type="term" value="C:ubiquitin ligase complex"/>
    <property type="evidence" value="ECO:0007669"/>
    <property type="project" value="InterPro"/>
</dbReference>
<dbReference type="InterPro" id="IPR045132">
    <property type="entry name" value="UBE4"/>
</dbReference>
<feature type="region of interest" description="Disordered" evidence="6">
    <location>
        <begin position="86"/>
        <end position="113"/>
    </location>
</feature>
<accession>A0A4V1IT07</accession>
<evidence type="ECO:0000256" key="2">
    <source>
        <dbReference type="ARBA" id="ARBA00004906"/>
    </source>
</evidence>
<sequence length="254" mass="27490">MRATTPLMATSGRLPEVMTTLTQAFVDHPLLMDTLVQSPLWCPEPRMGKHMEQLTFLGPFLGRTAILPDATDPNGVMLADRYFGIQSAHPPPQDPSRAMLPGGGGMNNDPGLAASMDFTQLDLDLDAADDGDDDGDGESMDNGGEGGESSRMASPQLYGAPIGRDRNLADVMAAQETLRGTCLTITNALSALTMPLIKRGPQTKDAMLGWLARAFDANKARGRLRVDRRHVASDGFMFNCLKLLLLWVQPMTDF</sequence>
<comment type="subcellular location">
    <subcellularLocation>
        <location evidence="1">Nucleus</location>
    </subcellularLocation>
</comment>
<evidence type="ECO:0000256" key="3">
    <source>
        <dbReference type="ARBA" id="ARBA00022679"/>
    </source>
</evidence>
<dbReference type="Proteomes" id="UP000268535">
    <property type="component" value="Unassembled WGS sequence"/>
</dbReference>
<dbReference type="UniPathway" id="UPA00143"/>
<dbReference type="GO" id="GO:0036503">
    <property type="term" value="P:ERAD pathway"/>
    <property type="evidence" value="ECO:0007669"/>
    <property type="project" value="InterPro"/>
</dbReference>
<protein>
    <recommendedName>
        <fullName evidence="7">Ubiquitin conjugation factor E4 core domain-containing protein</fullName>
    </recommendedName>
</protein>
<dbReference type="InterPro" id="IPR019474">
    <property type="entry name" value="Ub_conjug_fac_E4_core"/>
</dbReference>
<feature type="region of interest" description="Disordered" evidence="6">
    <location>
        <begin position="125"/>
        <end position="159"/>
    </location>
</feature>
<comment type="pathway">
    <text evidence="2">Protein modification; protein ubiquitination.</text>
</comment>
<reference evidence="9" key="1">
    <citation type="journal article" date="2018" name="Nat. Microbiol.">
        <title>Leveraging single-cell genomics to expand the fungal tree of life.</title>
        <authorList>
            <person name="Ahrendt S.R."/>
            <person name="Quandt C.A."/>
            <person name="Ciobanu D."/>
            <person name="Clum A."/>
            <person name="Salamov A."/>
            <person name="Andreopoulos B."/>
            <person name="Cheng J.F."/>
            <person name="Woyke T."/>
            <person name="Pelin A."/>
            <person name="Henrissat B."/>
            <person name="Reynolds N.K."/>
            <person name="Benny G.L."/>
            <person name="Smith M.E."/>
            <person name="James T.Y."/>
            <person name="Grigoriev I.V."/>
        </authorList>
    </citation>
    <scope>NUCLEOTIDE SEQUENCE [LARGE SCALE GENOMIC DNA]</scope>
    <source>
        <strain evidence="9">ATCC 52028</strain>
    </source>
</reference>
<dbReference type="PANTHER" id="PTHR13931:SF2">
    <property type="entry name" value="UBIQUITIN CONJUGATION FACTOR E4 B"/>
    <property type="match status" value="1"/>
</dbReference>
<evidence type="ECO:0000259" key="7">
    <source>
        <dbReference type="Pfam" id="PF10408"/>
    </source>
</evidence>
<keyword evidence="5" id="KW-0539">Nucleus</keyword>
<dbReference type="GO" id="GO:0005634">
    <property type="term" value="C:nucleus"/>
    <property type="evidence" value="ECO:0007669"/>
    <property type="project" value="UniProtKB-SubCell"/>
</dbReference>
<evidence type="ECO:0000256" key="5">
    <source>
        <dbReference type="ARBA" id="ARBA00023242"/>
    </source>
</evidence>
<feature type="non-terminal residue" evidence="8">
    <location>
        <position position="254"/>
    </location>
</feature>
<dbReference type="PANTHER" id="PTHR13931">
    <property type="entry name" value="UBIQUITINATION FACTOR E4"/>
    <property type="match status" value="1"/>
</dbReference>
<dbReference type="GO" id="GO:0005737">
    <property type="term" value="C:cytoplasm"/>
    <property type="evidence" value="ECO:0007669"/>
    <property type="project" value="TreeGrafter"/>
</dbReference>
<dbReference type="Pfam" id="PF10408">
    <property type="entry name" value="Ufd2P_core"/>
    <property type="match status" value="1"/>
</dbReference>
<dbReference type="EMBL" id="ML011901">
    <property type="protein sequence ID" value="RKO95397.1"/>
    <property type="molecule type" value="Genomic_DNA"/>
</dbReference>
<feature type="domain" description="Ubiquitin conjugation factor E4 core" evidence="7">
    <location>
        <begin position="165"/>
        <end position="253"/>
    </location>
</feature>
<dbReference type="GO" id="GO:0006511">
    <property type="term" value="P:ubiquitin-dependent protein catabolic process"/>
    <property type="evidence" value="ECO:0007669"/>
    <property type="project" value="InterPro"/>
</dbReference>
<dbReference type="GO" id="GO:0034450">
    <property type="term" value="F:ubiquitin-ubiquitin ligase activity"/>
    <property type="evidence" value="ECO:0007669"/>
    <property type="project" value="InterPro"/>
</dbReference>
<evidence type="ECO:0000313" key="8">
    <source>
        <dbReference type="EMBL" id="RKO95397.1"/>
    </source>
</evidence>
<dbReference type="GO" id="GO:0000209">
    <property type="term" value="P:protein polyubiquitination"/>
    <property type="evidence" value="ECO:0007669"/>
    <property type="project" value="TreeGrafter"/>
</dbReference>
<evidence type="ECO:0000256" key="6">
    <source>
        <dbReference type="SAM" id="MobiDB-lite"/>
    </source>
</evidence>
<keyword evidence="4" id="KW-0833">Ubl conjugation pathway</keyword>
<feature type="compositionally biased region" description="Acidic residues" evidence="6">
    <location>
        <begin position="125"/>
        <end position="139"/>
    </location>
</feature>
<evidence type="ECO:0000256" key="4">
    <source>
        <dbReference type="ARBA" id="ARBA00022786"/>
    </source>
</evidence>
<evidence type="ECO:0000313" key="9">
    <source>
        <dbReference type="Proteomes" id="UP000268535"/>
    </source>
</evidence>
<proteinExistence type="predicted"/>
<organism evidence="8 9">
    <name type="scientific">Caulochytrium protostelioides</name>
    <dbReference type="NCBI Taxonomy" id="1555241"/>
    <lineage>
        <taxon>Eukaryota</taxon>
        <taxon>Fungi</taxon>
        <taxon>Fungi incertae sedis</taxon>
        <taxon>Chytridiomycota</taxon>
        <taxon>Chytridiomycota incertae sedis</taxon>
        <taxon>Chytridiomycetes</taxon>
        <taxon>Caulochytriales</taxon>
        <taxon>Caulochytriaceae</taxon>
        <taxon>Caulochytrium</taxon>
    </lineage>
</organism>
<dbReference type="AlphaFoldDB" id="A0A4V1IT07"/>
<evidence type="ECO:0000256" key="1">
    <source>
        <dbReference type="ARBA" id="ARBA00004123"/>
    </source>
</evidence>
<keyword evidence="3" id="KW-0808">Transferase</keyword>